<dbReference type="EMBL" id="CP011494">
    <property type="protein sequence ID" value="AKO51378.1"/>
    <property type="molecule type" value="Genomic_DNA"/>
</dbReference>
<dbReference type="PATRIC" id="fig|330734.3.peg.497"/>
<dbReference type="STRING" id="330734.ABA45_02230"/>
<organism evidence="1 2">
    <name type="scientific">Marinobacter psychrophilus</name>
    <dbReference type="NCBI Taxonomy" id="330734"/>
    <lineage>
        <taxon>Bacteria</taxon>
        <taxon>Pseudomonadati</taxon>
        <taxon>Pseudomonadota</taxon>
        <taxon>Gammaproteobacteria</taxon>
        <taxon>Pseudomonadales</taxon>
        <taxon>Marinobacteraceae</taxon>
        <taxon>Marinobacter</taxon>
    </lineage>
</organism>
<accession>A0A0H4I0M1</accession>
<evidence type="ECO:0000313" key="2">
    <source>
        <dbReference type="Proteomes" id="UP000036406"/>
    </source>
</evidence>
<protein>
    <submittedName>
        <fullName evidence="1">Uncharacterized protein</fullName>
    </submittedName>
</protein>
<gene>
    <name evidence="1" type="ORF">ABA45_02230</name>
</gene>
<keyword evidence="2" id="KW-1185">Reference proteome</keyword>
<dbReference type="AlphaFoldDB" id="A0A0H4I0M1"/>
<dbReference type="Proteomes" id="UP000036406">
    <property type="component" value="Chromosome"/>
</dbReference>
<evidence type="ECO:0000313" key="1">
    <source>
        <dbReference type="EMBL" id="AKO51378.1"/>
    </source>
</evidence>
<dbReference type="KEGG" id="mpq:ABA45_02230"/>
<proteinExistence type="predicted"/>
<reference evidence="1 2" key="1">
    <citation type="submission" date="2015-05" db="EMBL/GenBank/DDBJ databases">
        <title>Complete genome of Marinobacter psychrophilus strain 20041T isolated from sea-ice of the Canadian Basin.</title>
        <authorList>
            <person name="Song L."/>
            <person name="Ren L."/>
            <person name="Yu Y."/>
            <person name="Wang X."/>
        </authorList>
    </citation>
    <scope>NUCLEOTIDE SEQUENCE [LARGE SCALE GENOMIC DNA]</scope>
    <source>
        <strain evidence="1 2">20041</strain>
    </source>
</reference>
<sequence length="96" mass="11020">MKPNAIYTDYPTHQLIPAERRTLRNLASSLCQAMGIPQQGKQLIALLGLGSERSNLEAMRTWVYCELAKSYLEVGRDSLPLLIRKLQDLEAEWRYL</sequence>
<name>A0A0H4I0M1_9GAMM</name>
<dbReference type="RefSeq" id="WP_048384126.1">
    <property type="nucleotide sequence ID" value="NZ_CP011494.1"/>
</dbReference>